<dbReference type="FunFam" id="3.40.50.11500:FF:000001">
    <property type="entry name" value="Putative DENN domain-containing protein 1A"/>
    <property type="match status" value="1"/>
</dbReference>
<evidence type="ECO:0000256" key="3">
    <source>
        <dbReference type="ARBA" id="ARBA00023329"/>
    </source>
</evidence>
<keyword evidence="2" id="KW-0344">Guanine-nucleotide releasing factor</keyword>
<organism evidence="6 7">
    <name type="scientific">Rousettus aegyptiacus</name>
    <name type="common">Egyptian fruit bat</name>
    <name type="synonym">Pteropus aegyptiacus</name>
    <dbReference type="NCBI Taxonomy" id="9407"/>
    <lineage>
        <taxon>Eukaryota</taxon>
        <taxon>Metazoa</taxon>
        <taxon>Chordata</taxon>
        <taxon>Craniata</taxon>
        <taxon>Vertebrata</taxon>
        <taxon>Euteleostomi</taxon>
        <taxon>Mammalia</taxon>
        <taxon>Eutheria</taxon>
        <taxon>Laurasiatheria</taxon>
        <taxon>Chiroptera</taxon>
        <taxon>Yinpterochiroptera</taxon>
        <taxon>Pteropodoidea</taxon>
        <taxon>Pteropodidae</taxon>
        <taxon>Rousettinae</taxon>
        <taxon>Rousettus</taxon>
    </lineage>
</organism>
<dbReference type="InterPro" id="IPR040032">
    <property type="entry name" value="DENND1A/B/C"/>
</dbReference>
<dbReference type="GO" id="GO:1901981">
    <property type="term" value="F:phosphatidylinositol phosphate binding"/>
    <property type="evidence" value="ECO:0007669"/>
    <property type="project" value="TreeGrafter"/>
</dbReference>
<dbReference type="GO" id="GO:0005829">
    <property type="term" value="C:cytosol"/>
    <property type="evidence" value="ECO:0007669"/>
    <property type="project" value="TreeGrafter"/>
</dbReference>
<comment type="subcellular location">
    <subcellularLocation>
        <location evidence="1">Cytoplasmic vesicle</location>
        <location evidence="1">Clathrin-coated vesicle</location>
    </subcellularLocation>
</comment>
<dbReference type="Pfam" id="PF02141">
    <property type="entry name" value="DENN"/>
    <property type="match status" value="1"/>
</dbReference>
<keyword evidence="3" id="KW-0968">Cytoplasmic vesicle</keyword>
<feature type="domain" description="UDENN" evidence="5">
    <location>
        <begin position="13"/>
        <end position="396"/>
    </location>
</feature>
<evidence type="ECO:0000256" key="4">
    <source>
        <dbReference type="SAM" id="MobiDB-lite"/>
    </source>
</evidence>
<dbReference type="GO" id="GO:0005085">
    <property type="term" value="F:guanyl-nucleotide exchange factor activity"/>
    <property type="evidence" value="ECO:0007669"/>
    <property type="project" value="UniProtKB-KW"/>
</dbReference>
<evidence type="ECO:0000256" key="1">
    <source>
        <dbReference type="ARBA" id="ARBA00004132"/>
    </source>
</evidence>
<protein>
    <submittedName>
        <fullName evidence="6">DENN domain containing 1C</fullName>
    </submittedName>
</protein>
<dbReference type="Pfam" id="PF03456">
    <property type="entry name" value="uDENN"/>
    <property type="match status" value="1"/>
</dbReference>
<reference evidence="6 7" key="1">
    <citation type="journal article" date="2020" name="Nature">
        <title>Six reference-quality genomes reveal evolution of bat adaptations.</title>
        <authorList>
            <person name="Jebb D."/>
            <person name="Huang Z."/>
            <person name="Pippel M."/>
            <person name="Hughes G.M."/>
            <person name="Lavrichenko K."/>
            <person name="Devanna P."/>
            <person name="Winkler S."/>
            <person name="Jermiin L.S."/>
            <person name="Skirmuntt E.C."/>
            <person name="Katzourakis A."/>
            <person name="Burkitt-Gray L."/>
            <person name="Ray D.A."/>
            <person name="Sullivan K.A.M."/>
            <person name="Roscito J.G."/>
            <person name="Kirilenko B.M."/>
            <person name="Davalos L.M."/>
            <person name="Corthals A.P."/>
            <person name="Power M.L."/>
            <person name="Jones G."/>
            <person name="Ransome R.D."/>
            <person name="Dechmann D.K.N."/>
            <person name="Locatelli A.G."/>
            <person name="Puechmaille S.J."/>
            <person name="Fedrigo O."/>
            <person name="Jarvis E.D."/>
            <person name="Hiller M."/>
            <person name="Vernes S.C."/>
            <person name="Myers E.W."/>
            <person name="Teeling E.C."/>
        </authorList>
    </citation>
    <scope>NUCLEOTIDE SEQUENCE [LARGE SCALE GENOMIC DNA]</scope>
    <source>
        <strain evidence="6">MRouAeg1</strain>
        <tissue evidence="6">Muscle</tissue>
    </source>
</reference>
<feature type="compositionally biased region" description="Polar residues" evidence="4">
    <location>
        <begin position="728"/>
        <end position="752"/>
    </location>
</feature>
<feature type="region of interest" description="Disordered" evidence="4">
    <location>
        <begin position="468"/>
        <end position="513"/>
    </location>
</feature>
<dbReference type="FunFam" id="3.30.450.200:FF:000003">
    <property type="entry name" value="DENN domain containing 1A"/>
    <property type="match status" value="1"/>
</dbReference>
<evidence type="ECO:0000256" key="2">
    <source>
        <dbReference type="ARBA" id="ARBA00022658"/>
    </source>
</evidence>
<dbReference type="Gene3D" id="6.10.140.1000">
    <property type="match status" value="1"/>
</dbReference>
<dbReference type="Gene3D" id="3.40.50.11500">
    <property type="match status" value="1"/>
</dbReference>
<feature type="compositionally biased region" description="Low complexity" evidence="4">
    <location>
        <begin position="614"/>
        <end position="632"/>
    </location>
</feature>
<dbReference type="GO" id="GO:0032456">
    <property type="term" value="P:endocytic recycling"/>
    <property type="evidence" value="ECO:0007669"/>
    <property type="project" value="TreeGrafter"/>
</dbReference>
<dbReference type="InterPro" id="IPR037516">
    <property type="entry name" value="Tripartite_DENN"/>
</dbReference>
<dbReference type="PANTHER" id="PTHR13196">
    <property type="entry name" value="DENN DOMAIN-CONTAINING"/>
    <property type="match status" value="1"/>
</dbReference>
<dbReference type="InterPro" id="IPR005112">
    <property type="entry name" value="dDENN_dom"/>
</dbReference>
<dbReference type="PANTHER" id="PTHR13196:SF25">
    <property type="entry name" value="DENN DOMAIN-CONTAINING PROTEIN 1C"/>
    <property type="match status" value="1"/>
</dbReference>
<dbReference type="Gene3D" id="3.30.450.200">
    <property type="match status" value="1"/>
</dbReference>
<dbReference type="SMART" id="SM00801">
    <property type="entry name" value="dDENN"/>
    <property type="match status" value="1"/>
</dbReference>
<accession>A0A7J8BR84</accession>
<comment type="caution">
    <text evidence="6">The sequence shown here is derived from an EMBL/GenBank/DDBJ whole genome shotgun (WGS) entry which is preliminary data.</text>
</comment>
<dbReference type="AlphaFoldDB" id="A0A7J8BR84"/>
<dbReference type="Pfam" id="PF03455">
    <property type="entry name" value="dDENN"/>
    <property type="match status" value="1"/>
</dbReference>
<feature type="compositionally biased region" description="Polar residues" evidence="4">
    <location>
        <begin position="669"/>
        <end position="687"/>
    </location>
</feature>
<dbReference type="SMART" id="SM00799">
    <property type="entry name" value="DENN"/>
    <property type="match status" value="1"/>
</dbReference>
<dbReference type="EMBL" id="JACASE010000016">
    <property type="protein sequence ID" value="KAF6400810.1"/>
    <property type="molecule type" value="Genomic_DNA"/>
</dbReference>
<dbReference type="GO" id="GO:0030136">
    <property type="term" value="C:clathrin-coated vesicle"/>
    <property type="evidence" value="ECO:0007669"/>
    <property type="project" value="UniProtKB-SubCell"/>
</dbReference>
<dbReference type="SMART" id="SM00800">
    <property type="entry name" value="uDENN"/>
    <property type="match status" value="1"/>
</dbReference>
<dbReference type="InterPro" id="IPR005113">
    <property type="entry name" value="uDENN_dom"/>
</dbReference>
<evidence type="ECO:0000259" key="5">
    <source>
        <dbReference type="PROSITE" id="PS50211"/>
    </source>
</evidence>
<dbReference type="InterPro" id="IPR001194">
    <property type="entry name" value="cDENN_dom"/>
</dbReference>
<feature type="compositionally biased region" description="Basic and acidic residues" evidence="4">
    <location>
        <begin position="794"/>
        <end position="804"/>
    </location>
</feature>
<gene>
    <name evidence="6" type="ORF">HJG63_003801</name>
</gene>
<dbReference type="PROSITE" id="PS50211">
    <property type="entry name" value="DENN"/>
    <property type="match status" value="1"/>
</dbReference>
<dbReference type="InterPro" id="IPR043153">
    <property type="entry name" value="DENN_C"/>
</dbReference>
<evidence type="ECO:0000313" key="6">
    <source>
        <dbReference type="EMBL" id="KAF6400810.1"/>
    </source>
</evidence>
<proteinExistence type="predicted"/>
<name>A0A7J8BR84_ROUAE</name>
<feature type="compositionally biased region" description="Low complexity" evidence="4">
    <location>
        <begin position="654"/>
        <end position="668"/>
    </location>
</feature>
<evidence type="ECO:0000313" key="7">
    <source>
        <dbReference type="Proteomes" id="UP000593571"/>
    </source>
</evidence>
<feature type="compositionally biased region" description="Polar residues" evidence="4">
    <location>
        <begin position="777"/>
        <end position="788"/>
    </location>
</feature>
<dbReference type="Proteomes" id="UP000593571">
    <property type="component" value="Unassembled WGS sequence"/>
</dbReference>
<dbReference type="OrthoDB" id="206724at2759"/>
<dbReference type="GO" id="GO:0006897">
    <property type="term" value="P:endocytosis"/>
    <property type="evidence" value="ECO:0007669"/>
    <property type="project" value="TreeGrafter"/>
</dbReference>
<feature type="compositionally biased region" description="Polar residues" evidence="4">
    <location>
        <begin position="702"/>
        <end position="711"/>
    </location>
</feature>
<keyword evidence="7" id="KW-1185">Reference proteome</keyword>
<feature type="region of interest" description="Disordered" evidence="4">
    <location>
        <begin position="589"/>
        <end position="804"/>
    </location>
</feature>
<sequence>MGSRAEGGSPAVFDWFFEAACPASLQEDPPILRQFPPDFRDQEAMQMVPKFCFPFDVEREPPSSAVQHFTFALTDLTGTRRFGFCRLRAGARSCLCILSHLPWFEVFYKLLNTVGDLLAQDQVPEAEELLLNLQQQPLPGPQASVELGSGVTISSAHSIPPPAPGKSRPLSCFVAPDPGRLPSIPENRNLTELVVAVTDENIVGLFAALLAERRVLLTASKLSTLTSCVHASCALLYPMRWEHVLIPTLPPHLLDYCCAPMPYLIGVHSSLAERVREKGLEDVVMMNVDSNVLETPFDDMQALPPDVVSLLRLRLRKVALAPGEGVSRLFLKAQALLFGGYRDALVCSPGQPVTFSEEAFLAQKPGAPLQAFHRRAVHLQLFKQFIEGRLEKLNTGEGFSDLFEEEITCSGAFSGSLRSYQLWAESLKKGGGALLHSVKAKTQPAVRNMYRSAKSSLKGVQSLLMYKEGDPGLQRGGSLRTPSLTSRSDRLQQRLPVTQHFGQNRPLRPNRRLRLEERPSESLGEGTPPLSPEEAQDLWGEEGLDSSFLGSGEELDLLSEILDSLSTRTSRTGSLRPSQSLDCCHRGDLDSCLSLPNIPGEPRWQPEEEDMPEPQTQSLPASLPSLQSPQPSDTTISSRNLTPEPPSEASQEITSPSQSSTASAEPSSRGSPKSSLTEPCHQSQCLSPPSAAAEDPIAPESPCSQLSTAPTWPSPLESPQLLAPTKLNLDTTRTSQTLDSFSDPGSTENPGAQPSEGLLTEHTRLQPRKGPGAPRSPATTANNWQDPQARSRPKVAELKKCFEG</sequence>